<name>A0A829R9F5_LISGR</name>
<evidence type="ECO:0008006" key="3">
    <source>
        <dbReference type="Google" id="ProtNLM"/>
    </source>
</evidence>
<gene>
    <name evidence="1" type="ORF">LMUR_00740</name>
</gene>
<protein>
    <recommendedName>
        <fullName evidence="3">Two component regulator three Y domain-containing protein</fullName>
    </recommendedName>
</protein>
<accession>A0A829R9F5</accession>
<evidence type="ECO:0000313" key="2">
    <source>
        <dbReference type="Proteomes" id="UP000019251"/>
    </source>
</evidence>
<dbReference type="Proteomes" id="UP000019251">
    <property type="component" value="Unassembled WGS sequence"/>
</dbReference>
<dbReference type="AlphaFoldDB" id="A0A829R9F5"/>
<sequence length="80" mass="9279">MKCQLTKQKTKEAFTYAFYVYKAGKEEAVFKSKYTPYNTYELPITEAGSYRVKVFVKKEQTNEVVTQTSDAVQRTIVADF</sequence>
<comment type="caution">
    <text evidence="1">The sequence shown here is derived from an EMBL/GenBank/DDBJ whole genome shotgun (WGS) entry which is preliminary data.</text>
</comment>
<reference evidence="1 2" key="1">
    <citation type="submission" date="2012-12" db="EMBL/GenBank/DDBJ databases">
        <title>Novel taxa of Listeriaceae from agricultural environments in the United States.</title>
        <authorList>
            <person name="den Bakker H.C."/>
            <person name="Allred A."/>
            <person name="Warchocki S."/>
            <person name="Wright E.M."/>
            <person name="Burrell A."/>
            <person name="Nightingale K.K."/>
            <person name="Kephart D."/>
            <person name="Wiedmann M."/>
        </authorList>
    </citation>
    <scope>NUCLEOTIDE SEQUENCE [LARGE SCALE GENOMIC DNA]</scope>
    <source>
        <strain evidence="1 2">FSL F6-1183</strain>
    </source>
</reference>
<dbReference type="EMBL" id="AODG01000003">
    <property type="protein sequence ID" value="EUJ30364.1"/>
    <property type="molecule type" value="Genomic_DNA"/>
</dbReference>
<dbReference type="RefSeq" id="WP_036103479.1">
    <property type="nucleotide sequence ID" value="NZ_AODG01000003.1"/>
</dbReference>
<proteinExistence type="predicted"/>
<evidence type="ECO:0000313" key="1">
    <source>
        <dbReference type="EMBL" id="EUJ30364.1"/>
    </source>
</evidence>
<organism evidence="1 2">
    <name type="scientific">Listeria grayi FSL F6-1183</name>
    <dbReference type="NCBI Taxonomy" id="1265827"/>
    <lineage>
        <taxon>Bacteria</taxon>
        <taxon>Bacillati</taxon>
        <taxon>Bacillota</taxon>
        <taxon>Bacilli</taxon>
        <taxon>Bacillales</taxon>
        <taxon>Listeriaceae</taxon>
        <taxon>Listeria</taxon>
    </lineage>
</organism>